<name>A0A0K1JMT2_9MICO</name>
<dbReference type="AlphaFoldDB" id="A0A0K1JMT2"/>
<dbReference type="SUPFAM" id="SSF159234">
    <property type="entry name" value="FomD-like"/>
    <property type="match status" value="1"/>
</dbReference>
<reference evidence="2 3" key="1">
    <citation type="submission" date="2015-03" db="EMBL/GenBank/DDBJ databases">
        <title>Luteipulveratus halotolerans sp. nov., a novel actinobacterium (Dermacoccaceae) from Sarawak, Malaysia.</title>
        <authorList>
            <person name="Juboi H."/>
            <person name="Basik A."/>
            <person name="Shamsul S.S."/>
            <person name="Arnold P."/>
            <person name="Schmitt E.K."/>
            <person name="Sanglier J.-J."/>
            <person name="Yeo T."/>
        </authorList>
    </citation>
    <scope>NUCLEOTIDE SEQUENCE [LARGE SCALE GENOMIC DNA]</scope>
    <source>
        <strain evidence="2 3">MN07-A0370</strain>
    </source>
</reference>
<dbReference type="InterPro" id="IPR007295">
    <property type="entry name" value="DUF402"/>
</dbReference>
<evidence type="ECO:0000313" key="3">
    <source>
        <dbReference type="Proteomes" id="UP000066480"/>
    </source>
</evidence>
<evidence type="ECO:0000313" key="2">
    <source>
        <dbReference type="EMBL" id="AKU17885.1"/>
    </source>
</evidence>
<proteinExistence type="predicted"/>
<sequence>MVKEKWSISRGCTYPAFAWPMTHLGADRHGLWFGAMAGNLVTQPDGVTTEQQRADAVWLVADARWLTHFCFTDATDLTIDICGRPRVSKDEVTFLDLELDLFRAADGTSAVIDHDELAELLASGLITAQESRSVEQTAEALLLDIVGRVPPFDSTGEQWLARLRALTA</sequence>
<accession>A0A0K1JMT2</accession>
<gene>
    <name evidence="2" type="ORF">VV02_21850</name>
</gene>
<dbReference type="Pfam" id="PF04167">
    <property type="entry name" value="DUF402"/>
    <property type="match status" value="1"/>
</dbReference>
<feature type="domain" description="DUF402" evidence="1">
    <location>
        <begin position="44"/>
        <end position="142"/>
    </location>
</feature>
<evidence type="ECO:0000259" key="1">
    <source>
        <dbReference type="Pfam" id="PF04167"/>
    </source>
</evidence>
<keyword evidence="3" id="KW-1185">Reference proteome</keyword>
<dbReference type="Gene3D" id="2.40.380.10">
    <property type="entry name" value="FomD-like"/>
    <property type="match status" value="1"/>
</dbReference>
<dbReference type="Proteomes" id="UP000066480">
    <property type="component" value="Chromosome"/>
</dbReference>
<dbReference type="InterPro" id="IPR035930">
    <property type="entry name" value="FomD-like_sf"/>
</dbReference>
<dbReference type="EMBL" id="CP011112">
    <property type="protein sequence ID" value="AKU17885.1"/>
    <property type="molecule type" value="Genomic_DNA"/>
</dbReference>
<dbReference type="KEGG" id="lmoi:VV02_21850"/>
<organism evidence="2 3">
    <name type="scientific">Luteipulveratus mongoliensis</name>
    <dbReference type="NCBI Taxonomy" id="571913"/>
    <lineage>
        <taxon>Bacteria</taxon>
        <taxon>Bacillati</taxon>
        <taxon>Actinomycetota</taxon>
        <taxon>Actinomycetes</taxon>
        <taxon>Micrococcales</taxon>
        <taxon>Dermacoccaceae</taxon>
        <taxon>Luteipulveratus</taxon>
    </lineage>
</organism>
<protein>
    <recommendedName>
        <fullName evidence="1">DUF402 domain-containing protein</fullName>
    </recommendedName>
</protein>